<dbReference type="Proteomes" id="UP001200247">
    <property type="component" value="Unassembled WGS sequence"/>
</dbReference>
<dbReference type="OrthoDB" id="3185104at2"/>
<dbReference type="Pfam" id="PF13520">
    <property type="entry name" value="AA_permease_2"/>
    <property type="match status" value="1"/>
</dbReference>
<feature type="transmembrane region" description="Helical" evidence="9">
    <location>
        <begin position="386"/>
        <end position="404"/>
    </location>
</feature>
<keyword evidence="5 9" id="KW-0812">Transmembrane</keyword>
<dbReference type="Gene3D" id="1.20.1740.10">
    <property type="entry name" value="Amino acid/polyamine transporter I"/>
    <property type="match status" value="1"/>
</dbReference>
<dbReference type="GeneID" id="75109402"/>
<dbReference type="EMBL" id="JAJAXM010000013">
    <property type="protein sequence ID" value="MCG9025967.1"/>
    <property type="molecule type" value="Genomic_DNA"/>
</dbReference>
<name>A0A248LEK3_9NEIS</name>
<sequence length="442" mass="46724">MTRKKQGLGLWMCIALVCGNMIGSGVFLLPSSLAPYGGLAIIGWVLTAIGAVLLALVFAGLTRSMPREGGPYGYTRDAFGDFAGFWIAWGYWIALWVGNAAIAVAFTSYLSGFFPVLASNHWAGGGTAIALVWCVTLINLRGVESTGRMAVITTIIKLLPLLAIATIGLLWFNPDNLVFNPGNKPVGDSISAVAALTLWAFLGMESASVPAGDVENPEKTIPRATIIGTLLAAVVYIGVTVAVMGVLPHDVLASSPAPMADAARVMWGDWAYAAVGLGAVVSCLGAINGWSLMPCHVSLAAARDGLFPRQFARLNGNRVPAWGLVVSSSLMTLLLVLNYSGSKGMVEIFNFIILLATMTTLLPYAFTAVAELMFMARGQMPATGAGRRIVIASLAFVYAVWALYGSGAETVLWGVILLMLGLPVYVWMAKEKREAAEAELRG</sequence>
<gene>
    <name evidence="11" type="ORF">LH440_08640</name>
    <name evidence="10" type="ORF">LHGZ1_0399</name>
</gene>
<feature type="transmembrane region" description="Helical" evidence="9">
    <location>
        <begin position="224"/>
        <end position="247"/>
    </location>
</feature>
<dbReference type="RefSeq" id="WP_027823809.1">
    <property type="nucleotide sequence ID" value="NZ_CP022115.1"/>
</dbReference>
<feature type="transmembrane region" description="Helical" evidence="9">
    <location>
        <begin position="351"/>
        <end position="374"/>
    </location>
</feature>
<keyword evidence="7 9" id="KW-0472">Membrane</keyword>
<reference evidence="10" key="3">
    <citation type="submission" date="2017-06" db="EMBL/GenBank/DDBJ databases">
        <authorList>
            <person name="Kim H.J."/>
            <person name="Triplett B.A."/>
        </authorList>
    </citation>
    <scope>NUCLEOTIDE SEQUENCE</scope>
    <source>
        <strain evidence="10">HLGZ1</strain>
    </source>
</reference>
<dbReference type="AlphaFoldDB" id="A0A248LEK3"/>
<accession>A0A248LEK3</accession>
<evidence type="ECO:0000256" key="2">
    <source>
        <dbReference type="ARBA" id="ARBA00008220"/>
    </source>
</evidence>
<protein>
    <recommendedName>
        <fullName evidence="3">Arginine/agmatine antiporter</fullName>
    </recommendedName>
</protein>
<feature type="transmembrane region" description="Helical" evidence="9">
    <location>
        <begin position="192"/>
        <end position="212"/>
    </location>
</feature>
<feature type="transmembrane region" description="Helical" evidence="9">
    <location>
        <begin position="122"/>
        <end position="140"/>
    </location>
</feature>
<evidence type="ECO:0000256" key="4">
    <source>
        <dbReference type="ARBA" id="ARBA00022475"/>
    </source>
</evidence>
<evidence type="ECO:0000256" key="9">
    <source>
        <dbReference type="SAM" id="Phobius"/>
    </source>
</evidence>
<evidence type="ECO:0000256" key="3">
    <source>
        <dbReference type="ARBA" id="ARBA00021069"/>
    </source>
</evidence>
<feature type="transmembrane region" description="Helical" evidence="9">
    <location>
        <begin position="267"/>
        <end position="287"/>
    </location>
</feature>
<evidence type="ECO:0000256" key="6">
    <source>
        <dbReference type="ARBA" id="ARBA00022989"/>
    </source>
</evidence>
<organism evidence="10 12">
    <name type="scientific">Laribacter hongkongensis</name>
    <dbReference type="NCBI Taxonomy" id="168471"/>
    <lineage>
        <taxon>Bacteria</taxon>
        <taxon>Pseudomonadati</taxon>
        <taxon>Pseudomonadota</taxon>
        <taxon>Betaproteobacteria</taxon>
        <taxon>Neisseriales</taxon>
        <taxon>Aquaspirillaceae</taxon>
        <taxon>Laribacter</taxon>
    </lineage>
</organism>
<evidence type="ECO:0000313" key="11">
    <source>
        <dbReference type="EMBL" id="MCG9025967.1"/>
    </source>
</evidence>
<dbReference type="PANTHER" id="PTHR42770:SF18">
    <property type="entry name" value="ARGININE_AGMATINE ANTIPORTER"/>
    <property type="match status" value="1"/>
</dbReference>
<keyword evidence="4" id="KW-1003">Cell membrane</keyword>
<dbReference type="PANTHER" id="PTHR42770">
    <property type="entry name" value="AMINO ACID TRANSPORTER-RELATED"/>
    <property type="match status" value="1"/>
</dbReference>
<dbReference type="GO" id="GO:0022857">
    <property type="term" value="F:transmembrane transporter activity"/>
    <property type="evidence" value="ECO:0007669"/>
    <property type="project" value="InterPro"/>
</dbReference>
<reference evidence="11 13" key="4">
    <citation type="submission" date="2021-10" db="EMBL/GenBank/DDBJ databases">
        <title>Whole-genome sequencing analysis of Laribacter hongkongensis: virulence gene profiles, carbohydrate-active enzyme prediction, and antimicrobial resistance characterization.</title>
        <authorList>
            <person name="Yuan P."/>
            <person name="Zhan Y."/>
            <person name="Chen D."/>
        </authorList>
    </citation>
    <scope>NUCLEOTIDE SEQUENCE [LARGE SCALE GENOMIC DNA]</scope>
    <source>
        <strain evidence="11 13">W67</strain>
    </source>
</reference>
<feature type="transmembrane region" description="Helical" evidence="9">
    <location>
        <begin position="7"/>
        <end position="29"/>
    </location>
</feature>
<dbReference type="Proteomes" id="UP000197424">
    <property type="component" value="Chromosome"/>
</dbReference>
<evidence type="ECO:0000256" key="8">
    <source>
        <dbReference type="ARBA" id="ARBA00045636"/>
    </source>
</evidence>
<dbReference type="GO" id="GO:0005886">
    <property type="term" value="C:plasma membrane"/>
    <property type="evidence" value="ECO:0007669"/>
    <property type="project" value="UniProtKB-SubCell"/>
</dbReference>
<feature type="transmembrane region" description="Helical" evidence="9">
    <location>
        <begin position="319"/>
        <end position="339"/>
    </location>
</feature>
<feature type="transmembrane region" description="Helical" evidence="9">
    <location>
        <begin position="82"/>
        <end position="110"/>
    </location>
</feature>
<feature type="transmembrane region" description="Helical" evidence="9">
    <location>
        <begin position="152"/>
        <end position="172"/>
    </location>
</feature>
<comment type="subcellular location">
    <subcellularLocation>
        <location evidence="1">Cell membrane</location>
        <topology evidence="1">Multi-pass membrane protein</topology>
    </subcellularLocation>
</comment>
<feature type="transmembrane region" description="Helical" evidence="9">
    <location>
        <begin position="41"/>
        <end position="61"/>
    </location>
</feature>
<feature type="transmembrane region" description="Helical" evidence="9">
    <location>
        <begin position="410"/>
        <end position="428"/>
    </location>
</feature>
<dbReference type="InterPro" id="IPR002293">
    <property type="entry name" value="AA/rel_permease1"/>
</dbReference>
<evidence type="ECO:0000313" key="12">
    <source>
        <dbReference type="Proteomes" id="UP000197424"/>
    </source>
</evidence>
<evidence type="ECO:0000256" key="7">
    <source>
        <dbReference type="ARBA" id="ARBA00023136"/>
    </source>
</evidence>
<proteinExistence type="inferred from homology"/>
<reference evidence="10" key="1">
    <citation type="journal article" date="2017" name="J. Antimicrob. Chemother.">
        <title>Emergence and genomic analysis of MDR Laribacter hongkongensis strain HLGZ1 from Guangzhou, China.</title>
        <authorList>
            <person name="Wu H.K."/>
            <person name="Chen J.H."/>
            <person name="Yang L."/>
            <person name="Li A.R."/>
            <person name="Su D.H."/>
            <person name="Lin Y.P."/>
            <person name="Chen D.Q."/>
        </authorList>
    </citation>
    <scope>NUCLEOTIDE SEQUENCE</scope>
    <source>
        <strain evidence="10">HLGZ1</strain>
    </source>
</reference>
<comment type="function">
    <text evidence="8">Major component of the acid-resistance (AR) system allowing enteric pathogens to survive the acidic environment in the stomach. Exchanges extracellular arginine for its intracellular decarboxylation product agmatine (Agm) thereby expelling intracellular protons. Probably undergoes several conformational states in order to translocate the substrate across the membrane; keeps the substrate accessible to only 1 side of the membrane at a time by opening and closing 3 membrane-internal gates.</text>
</comment>
<reference evidence="12" key="2">
    <citation type="submission" date="2017-06" db="EMBL/GenBank/DDBJ databases">
        <title>Whole genome sequence of Laribacter hongkongensis LHGZ1.</title>
        <authorList>
            <person name="Chen D."/>
            <person name="Wu H."/>
            <person name="Chen J."/>
        </authorList>
    </citation>
    <scope>NUCLEOTIDE SEQUENCE [LARGE SCALE GENOMIC DNA]</scope>
    <source>
        <strain evidence="12">LHGZ1</strain>
    </source>
</reference>
<evidence type="ECO:0000256" key="1">
    <source>
        <dbReference type="ARBA" id="ARBA00004651"/>
    </source>
</evidence>
<dbReference type="EMBL" id="CP022115">
    <property type="protein sequence ID" value="ASJ23230.1"/>
    <property type="molecule type" value="Genomic_DNA"/>
</dbReference>
<evidence type="ECO:0000313" key="10">
    <source>
        <dbReference type="EMBL" id="ASJ23230.1"/>
    </source>
</evidence>
<evidence type="ECO:0000313" key="13">
    <source>
        <dbReference type="Proteomes" id="UP001200247"/>
    </source>
</evidence>
<comment type="similarity">
    <text evidence="2">Belongs to the amino acid-polyamine-organocation (APC) superfamily. Basic amino acid/polyamine antiporter (APA) (TC 2.A.3.2) family.</text>
</comment>
<dbReference type="PIRSF" id="PIRSF006060">
    <property type="entry name" value="AA_transporter"/>
    <property type="match status" value="1"/>
</dbReference>
<keyword evidence="6 9" id="KW-1133">Transmembrane helix</keyword>
<evidence type="ECO:0000256" key="5">
    <source>
        <dbReference type="ARBA" id="ARBA00022692"/>
    </source>
</evidence>
<dbReference type="InterPro" id="IPR050367">
    <property type="entry name" value="APC_superfamily"/>
</dbReference>